<dbReference type="InterPro" id="IPR036396">
    <property type="entry name" value="Cyt_P450_sf"/>
</dbReference>
<dbReference type="EMBL" id="KV427646">
    <property type="protein sequence ID" value="KZT03206.1"/>
    <property type="molecule type" value="Genomic_DNA"/>
</dbReference>
<evidence type="ECO:0000256" key="6">
    <source>
        <dbReference type="ARBA" id="ARBA00022692"/>
    </source>
</evidence>
<feature type="binding site" description="axial binding residue" evidence="13">
    <location>
        <position position="131"/>
    </location>
    <ligand>
        <name>heme</name>
        <dbReference type="ChEBI" id="CHEBI:30413"/>
    </ligand>
    <ligandPart>
        <name>Fe</name>
        <dbReference type="ChEBI" id="CHEBI:18248"/>
    </ligandPart>
</feature>
<evidence type="ECO:0000256" key="4">
    <source>
        <dbReference type="ARBA" id="ARBA00010617"/>
    </source>
</evidence>
<evidence type="ECO:0000313" key="16">
    <source>
        <dbReference type="Proteomes" id="UP000076871"/>
    </source>
</evidence>
<keyword evidence="6" id="KW-0812">Transmembrane</keyword>
<evidence type="ECO:0000256" key="8">
    <source>
        <dbReference type="ARBA" id="ARBA00022989"/>
    </source>
</evidence>
<dbReference type="InterPro" id="IPR050364">
    <property type="entry name" value="Cytochrome_P450_fung"/>
</dbReference>
<evidence type="ECO:0000256" key="12">
    <source>
        <dbReference type="ARBA" id="ARBA00023136"/>
    </source>
</evidence>
<dbReference type="GO" id="GO:0016705">
    <property type="term" value="F:oxidoreductase activity, acting on paired donors, with incorporation or reduction of molecular oxygen"/>
    <property type="evidence" value="ECO:0007669"/>
    <property type="project" value="InterPro"/>
</dbReference>
<dbReference type="GO" id="GO:0004497">
    <property type="term" value="F:monooxygenase activity"/>
    <property type="evidence" value="ECO:0007669"/>
    <property type="project" value="UniProtKB-KW"/>
</dbReference>
<reference evidence="15 16" key="1">
    <citation type="journal article" date="2016" name="Mol. Biol. Evol.">
        <title>Comparative Genomics of Early-Diverging Mushroom-Forming Fungi Provides Insights into the Origins of Lignocellulose Decay Capabilities.</title>
        <authorList>
            <person name="Nagy L.G."/>
            <person name="Riley R."/>
            <person name="Tritt A."/>
            <person name="Adam C."/>
            <person name="Daum C."/>
            <person name="Floudas D."/>
            <person name="Sun H."/>
            <person name="Yadav J.S."/>
            <person name="Pangilinan J."/>
            <person name="Larsson K.H."/>
            <person name="Matsuura K."/>
            <person name="Barry K."/>
            <person name="Labutti K."/>
            <person name="Kuo R."/>
            <person name="Ohm R.A."/>
            <person name="Bhattacharya S.S."/>
            <person name="Shirouzu T."/>
            <person name="Yoshinaga Y."/>
            <person name="Martin F.M."/>
            <person name="Grigoriev I.V."/>
            <person name="Hibbett D.S."/>
        </authorList>
    </citation>
    <scope>NUCLEOTIDE SEQUENCE [LARGE SCALE GENOMIC DNA]</scope>
    <source>
        <strain evidence="15 16">93-53</strain>
    </source>
</reference>
<dbReference type="RefSeq" id="XP_040760946.1">
    <property type="nucleotide sequence ID" value="XM_040902234.1"/>
</dbReference>
<dbReference type="PRINTS" id="PR00463">
    <property type="entry name" value="EP450I"/>
</dbReference>
<evidence type="ECO:0000256" key="1">
    <source>
        <dbReference type="ARBA" id="ARBA00001971"/>
    </source>
</evidence>
<keyword evidence="12" id="KW-0472">Membrane</keyword>
<keyword evidence="5 13" id="KW-0349">Heme</keyword>
<evidence type="ECO:0000256" key="5">
    <source>
        <dbReference type="ARBA" id="ARBA00022617"/>
    </source>
</evidence>
<dbReference type="GeneID" id="63819265"/>
<keyword evidence="16" id="KW-1185">Reference proteome</keyword>
<dbReference type="Proteomes" id="UP000076871">
    <property type="component" value="Unassembled WGS sequence"/>
</dbReference>
<dbReference type="InParanoid" id="A0A165CPY3"/>
<keyword evidence="11 14" id="KW-0503">Monooxygenase</keyword>
<dbReference type="OrthoDB" id="3255500at2759"/>
<sequence length="189" mass="21469">MTFILAMVLYSDVRKKAQAEIDKAVGIERLPDVDDRASMPYLEHVLLEVYRWNPPVPLCVPHQLIGDDEYRGRYILSGTMIIASIWCMTHDHTLYPNPDEFCPERYSEMDVSTAEFRDLRKFVFGFGRRLCPGRQFADSTIWLAIASILAMLDISKASDTAGNVITPVSAFASGAVNHLKPFRCEIRPR</sequence>
<dbReference type="InterPro" id="IPR017972">
    <property type="entry name" value="Cyt_P450_CS"/>
</dbReference>
<organism evidence="15 16">
    <name type="scientific">Laetiporus sulphureus 93-53</name>
    <dbReference type="NCBI Taxonomy" id="1314785"/>
    <lineage>
        <taxon>Eukaryota</taxon>
        <taxon>Fungi</taxon>
        <taxon>Dikarya</taxon>
        <taxon>Basidiomycota</taxon>
        <taxon>Agaricomycotina</taxon>
        <taxon>Agaricomycetes</taxon>
        <taxon>Polyporales</taxon>
        <taxon>Laetiporus</taxon>
    </lineage>
</organism>
<accession>A0A165CPY3</accession>
<evidence type="ECO:0000256" key="14">
    <source>
        <dbReference type="RuleBase" id="RU000461"/>
    </source>
</evidence>
<evidence type="ECO:0000256" key="10">
    <source>
        <dbReference type="ARBA" id="ARBA00023004"/>
    </source>
</evidence>
<dbReference type="InterPro" id="IPR001128">
    <property type="entry name" value="Cyt_P450"/>
</dbReference>
<proteinExistence type="inferred from homology"/>
<dbReference type="GO" id="GO:0016020">
    <property type="term" value="C:membrane"/>
    <property type="evidence" value="ECO:0007669"/>
    <property type="project" value="UniProtKB-SubCell"/>
</dbReference>
<dbReference type="InterPro" id="IPR002401">
    <property type="entry name" value="Cyt_P450_E_grp-I"/>
</dbReference>
<evidence type="ECO:0000313" key="15">
    <source>
        <dbReference type="EMBL" id="KZT03206.1"/>
    </source>
</evidence>
<keyword evidence="10 13" id="KW-0408">Iron</keyword>
<dbReference type="PANTHER" id="PTHR46300">
    <property type="entry name" value="P450, PUTATIVE (EUROFUNG)-RELATED-RELATED"/>
    <property type="match status" value="1"/>
</dbReference>
<comment type="cofactor">
    <cofactor evidence="1 13">
        <name>heme</name>
        <dbReference type="ChEBI" id="CHEBI:30413"/>
    </cofactor>
</comment>
<keyword evidence="9 14" id="KW-0560">Oxidoreductase</keyword>
<comment type="subcellular location">
    <subcellularLocation>
        <location evidence="2">Membrane</location>
        <topology evidence="2">Single-pass membrane protein</topology>
    </subcellularLocation>
</comment>
<dbReference type="AlphaFoldDB" id="A0A165CPY3"/>
<dbReference type="SUPFAM" id="SSF48264">
    <property type="entry name" value="Cytochrome P450"/>
    <property type="match status" value="1"/>
</dbReference>
<evidence type="ECO:0000256" key="9">
    <source>
        <dbReference type="ARBA" id="ARBA00023002"/>
    </source>
</evidence>
<dbReference type="GO" id="GO:0005506">
    <property type="term" value="F:iron ion binding"/>
    <property type="evidence" value="ECO:0007669"/>
    <property type="project" value="InterPro"/>
</dbReference>
<evidence type="ECO:0000256" key="2">
    <source>
        <dbReference type="ARBA" id="ARBA00004167"/>
    </source>
</evidence>
<protein>
    <submittedName>
        <fullName evidence="15">Cytochrome P450</fullName>
    </submittedName>
</protein>
<dbReference type="Pfam" id="PF00067">
    <property type="entry name" value="p450"/>
    <property type="match status" value="1"/>
</dbReference>
<evidence type="ECO:0000256" key="11">
    <source>
        <dbReference type="ARBA" id="ARBA00023033"/>
    </source>
</evidence>
<gene>
    <name evidence="15" type="ORF">LAESUDRAFT_377860</name>
</gene>
<evidence type="ECO:0000256" key="13">
    <source>
        <dbReference type="PIRSR" id="PIRSR602401-1"/>
    </source>
</evidence>
<evidence type="ECO:0000256" key="3">
    <source>
        <dbReference type="ARBA" id="ARBA00005179"/>
    </source>
</evidence>
<dbReference type="PANTHER" id="PTHR46300:SF7">
    <property type="entry name" value="P450, PUTATIVE (EUROFUNG)-RELATED"/>
    <property type="match status" value="1"/>
</dbReference>
<keyword evidence="7 13" id="KW-0479">Metal-binding</keyword>
<dbReference type="STRING" id="1314785.A0A165CPY3"/>
<evidence type="ECO:0000256" key="7">
    <source>
        <dbReference type="ARBA" id="ARBA00022723"/>
    </source>
</evidence>
<keyword evidence="8" id="KW-1133">Transmembrane helix</keyword>
<comment type="similarity">
    <text evidence="4 14">Belongs to the cytochrome P450 family.</text>
</comment>
<dbReference type="GO" id="GO:0020037">
    <property type="term" value="F:heme binding"/>
    <property type="evidence" value="ECO:0007669"/>
    <property type="project" value="InterPro"/>
</dbReference>
<dbReference type="PROSITE" id="PS00086">
    <property type="entry name" value="CYTOCHROME_P450"/>
    <property type="match status" value="1"/>
</dbReference>
<comment type="pathway">
    <text evidence="3">Secondary metabolite biosynthesis.</text>
</comment>
<dbReference type="Gene3D" id="1.10.630.10">
    <property type="entry name" value="Cytochrome P450"/>
    <property type="match status" value="1"/>
</dbReference>
<name>A0A165CPY3_9APHY</name>